<feature type="region of interest" description="Disordered" evidence="3">
    <location>
        <begin position="347"/>
        <end position="375"/>
    </location>
</feature>
<accession>A0A085M1W4</accession>
<dbReference type="GO" id="GO:0003677">
    <property type="term" value="F:DNA binding"/>
    <property type="evidence" value="ECO:0007669"/>
    <property type="project" value="UniProtKB-KW"/>
</dbReference>
<dbReference type="InterPro" id="IPR036397">
    <property type="entry name" value="RNaseH_sf"/>
</dbReference>
<dbReference type="Pfam" id="PF03221">
    <property type="entry name" value="HTH_Tnp_Tc5"/>
    <property type="match status" value="1"/>
</dbReference>
<dbReference type="Pfam" id="PF03184">
    <property type="entry name" value="DDE_1"/>
    <property type="match status" value="1"/>
</dbReference>
<feature type="domain" description="HTH CENPB-type" evidence="4">
    <location>
        <begin position="1"/>
        <end position="43"/>
    </location>
</feature>
<gene>
    <name evidence="5" type="ORF">M513_07974</name>
</gene>
<evidence type="ECO:0000256" key="2">
    <source>
        <dbReference type="ARBA" id="ARBA00023125"/>
    </source>
</evidence>
<dbReference type="PROSITE" id="PS51253">
    <property type="entry name" value="HTH_CENPB"/>
    <property type="match status" value="1"/>
</dbReference>
<evidence type="ECO:0000256" key="1">
    <source>
        <dbReference type="ARBA" id="ARBA00004123"/>
    </source>
</evidence>
<protein>
    <recommendedName>
        <fullName evidence="4">HTH CENPB-type domain-containing protein</fullName>
    </recommendedName>
</protein>
<dbReference type="GO" id="GO:0005634">
    <property type="term" value="C:nucleus"/>
    <property type="evidence" value="ECO:0007669"/>
    <property type="project" value="UniProtKB-SubCell"/>
</dbReference>
<evidence type="ECO:0000259" key="4">
    <source>
        <dbReference type="PROSITE" id="PS51253"/>
    </source>
</evidence>
<dbReference type="InterPro" id="IPR006600">
    <property type="entry name" value="HTH_CenpB_DNA-bd_dom"/>
</dbReference>
<keyword evidence="2" id="KW-0238">DNA-binding</keyword>
<name>A0A085M1W4_9BILA</name>
<dbReference type="InterPro" id="IPR050863">
    <property type="entry name" value="CenT-Element_Derived"/>
</dbReference>
<reference evidence="5 6" key="1">
    <citation type="journal article" date="2014" name="Nat. Genet.">
        <title>Genome and transcriptome of the porcine whipworm Trichuris suis.</title>
        <authorList>
            <person name="Jex A.R."/>
            <person name="Nejsum P."/>
            <person name="Schwarz E.M."/>
            <person name="Hu L."/>
            <person name="Young N.D."/>
            <person name="Hall R.S."/>
            <person name="Korhonen P.K."/>
            <person name="Liao S."/>
            <person name="Thamsborg S."/>
            <person name="Xia J."/>
            <person name="Xu P."/>
            <person name="Wang S."/>
            <person name="Scheerlinck J.P."/>
            <person name="Hofmann A."/>
            <person name="Sternberg P.W."/>
            <person name="Wang J."/>
            <person name="Gasser R.B."/>
        </authorList>
    </citation>
    <scope>NUCLEOTIDE SEQUENCE [LARGE SCALE GENOMIC DNA]</scope>
    <source>
        <strain evidence="5">DCEP-RM93M</strain>
    </source>
</reference>
<dbReference type="PANTHER" id="PTHR19303:SF73">
    <property type="entry name" value="PROTEIN PDC2"/>
    <property type="match status" value="1"/>
</dbReference>
<dbReference type="SUPFAM" id="SSF46689">
    <property type="entry name" value="Homeodomain-like"/>
    <property type="match status" value="1"/>
</dbReference>
<dbReference type="AlphaFoldDB" id="A0A085M1W4"/>
<dbReference type="InterPro" id="IPR004875">
    <property type="entry name" value="DDE_SF_endonuclease_dom"/>
</dbReference>
<keyword evidence="6" id="KW-1185">Reference proteome</keyword>
<evidence type="ECO:0000313" key="6">
    <source>
        <dbReference type="Proteomes" id="UP000030764"/>
    </source>
</evidence>
<feature type="compositionally biased region" description="Acidic residues" evidence="3">
    <location>
        <begin position="353"/>
        <end position="367"/>
    </location>
</feature>
<organism evidence="5 6">
    <name type="scientific">Trichuris suis</name>
    <name type="common">pig whipworm</name>
    <dbReference type="NCBI Taxonomy" id="68888"/>
    <lineage>
        <taxon>Eukaryota</taxon>
        <taxon>Metazoa</taxon>
        <taxon>Ecdysozoa</taxon>
        <taxon>Nematoda</taxon>
        <taxon>Enoplea</taxon>
        <taxon>Dorylaimia</taxon>
        <taxon>Trichinellida</taxon>
        <taxon>Trichuridae</taxon>
        <taxon>Trichuris</taxon>
    </lineage>
</organism>
<proteinExistence type="predicted"/>
<sequence length="429" mass="48915">MTGPLLCEKALEFNWRLGADPDFKASQGWLEKLKRRHGIHGREICGEKLSGEQLSADAFPVVLHTFMEECGYDEEFVYNADGAGLNWKSLPTRSLAAHHEAHMSGHPVMICANSMGSHRLPLFVIGKPANPRSFRNVKKLPVVYSHQKKAWMNVRIFDEWFERTFVPEVKRYQSSIGKTGKVLLIIDNAPAHASAECLNTIDEMVTVKFLPPNVSSLIQPMDQGVIGTFKLPYRKQLLRQLLSSEDDTPESVASFYKRITLKDFCYMAAESWTLLKQATLRGSWNKLLVRRDPATDTGDWNADSGKLWIHCEAPLYARNAKDERWLASDEENRGLQTMDDEEVLELISKEPAETEEEPQYGDDEEEERPAAPSDSEAFRCAEVLMKWYERQEESAPQRLLCLKSIRNLAASKRRSVYRQTLLTDFIKSG</sequence>
<evidence type="ECO:0000313" key="5">
    <source>
        <dbReference type="EMBL" id="KFD51210.1"/>
    </source>
</evidence>
<dbReference type="Proteomes" id="UP000030764">
    <property type="component" value="Unassembled WGS sequence"/>
</dbReference>
<dbReference type="Gene3D" id="3.30.420.10">
    <property type="entry name" value="Ribonuclease H-like superfamily/Ribonuclease H"/>
    <property type="match status" value="1"/>
</dbReference>
<dbReference type="EMBL" id="KL363242">
    <property type="protein sequence ID" value="KFD51210.1"/>
    <property type="molecule type" value="Genomic_DNA"/>
</dbReference>
<dbReference type="PANTHER" id="PTHR19303">
    <property type="entry name" value="TRANSPOSON"/>
    <property type="match status" value="1"/>
</dbReference>
<evidence type="ECO:0000256" key="3">
    <source>
        <dbReference type="SAM" id="MobiDB-lite"/>
    </source>
</evidence>
<dbReference type="InterPro" id="IPR009057">
    <property type="entry name" value="Homeodomain-like_sf"/>
</dbReference>
<dbReference type="Gene3D" id="1.10.10.60">
    <property type="entry name" value="Homeodomain-like"/>
    <property type="match status" value="1"/>
</dbReference>
<comment type="subcellular location">
    <subcellularLocation>
        <location evidence="1">Nucleus</location>
    </subcellularLocation>
</comment>